<evidence type="ECO:0000256" key="8">
    <source>
        <dbReference type="ARBA" id="ARBA00022989"/>
    </source>
</evidence>
<organism evidence="14 15">
    <name type="scientific">Ammonifex thiophilus</name>
    <dbReference type="NCBI Taxonomy" id="444093"/>
    <lineage>
        <taxon>Bacteria</taxon>
        <taxon>Bacillati</taxon>
        <taxon>Bacillota</taxon>
        <taxon>Clostridia</taxon>
        <taxon>Thermoanaerobacterales</taxon>
        <taxon>Thermoanaerobacteraceae</taxon>
        <taxon>Ammonifex</taxon>
    </lineage>
</organism>
<dbReference type="PRINTS" id="PR00344">
    <property type="entry name" value="BCTRLSENSOR"/>
</dbReference>
<dbReference type="Gene3D" id="6.10.340.10">
    <property type="match status" value="1"/>
</dbReference>
<keyword evidence="7 14" id="KW-0418">Kinase</keyword>
<dbReference type="GO" id="GO:0000155">
    <property type="term" value="F:phosphorelay sensor kinase activity"/>
    <property type="evidence" value="ECO:0007669"/>
    <property type="project" value="InterPro"/>
</dbReference>
<comment type="catalytic activity">
    <reaction evidence="1">
        <text>ATP + protein L-histidine = ADP + protein N-phospho-L-histidine.</text>
        <dbReference type="EC" id="2.7.13.3"/>
    </reaction>
</comment>
<evidence type="ECO:0000256" key="6">
    <source>
        <dbReference type="ARBA" id="ARBA00022692"/>
    </source>
</evidence>
<sequence length="449" mass="49086">MKITWRLTLWYTIALVLVLAVILAAVFFGMKHLLVNQAEQEVVDAVGRIEALAGTSEGGNGSHVHIDLDDPELTQVAGSPVLWVQITGPDGVVQRSRSLGQATLPSYVGPPVERQIFGEQVILYGRKLPWGSVQVARPLTQEYRFLFSLLRLSLLLEGVGLGLAALGGLVLTRLALEPISTLTRTMLSIGPEDLNRRVELPGPKDELRALAQAFNHMLDQLEEGFRKQKEFMAAVSHDLRTPLTVIKSYAGLIYRWGKEDPQVVAEAAAAINRAAGLMERLVNDLLLLMRIQSPAGLRQEEIALDELVNEIVSDAAIIAEGVTVVKKEFPRVRVRGDRDYLRRAIWALVDNAIKYNRPGGRVMVSLAVVGEEARLEVADTGVGIPPTEINRIFDCFYRLDSAREQGKGFGIGLCLAKSIAEAHGGRIEVKSELGQGSTFTLILPSAPSP</sequence>
<feature type="domain" description="Histidine kinase" evidence="12">
    <location>
        <begin position="234"/>
        <end position="447"/>
    </location>
</feature>
<proteinExistence type="predicted"/>
<dbReference type="EC" id="2.7.13.3" evidence="3"/>
<dbReference type="FunFam" id="3.30.565.10:FF:000006">
    <property type="entry name" value="Sensor histidine kinase WalK"/>
    <property type="match status" value="1"/>
</dbReference>
<dbReference type="PANTHER" id="PTHR45436:SF5">
    <property type="entry name" value="SENSOR HISTIDINE KINASE TRCS"/>
    <property type="match status" value="1"/>
</dbReference>
<dbReference type="InterPro" id="IPR003661">
    <property type="entry name" value="HisK_dim/P_dom"/>
</dbReference>
<dbReference type="PROSITE" id="PS50109">
    <property type="entry name" value="HIS_KIN"/>
    <property type="match status" value="1"/>
</dbReference>
<keyword evidence="15" id="KW-1185">Reference proteome</keyword>
<dbReference type="AlphaFoldDB" id="A0A3D8P4H2"/>
<dbReference type="SMART" id="SM00387">
    <property type="entry name" value="HATPase_c"/>
    <property type="match status" value="1"/>
</dbReference>
<dbReference type="Pfam" id="PF02518">
    <property type="entry name" value="HATPase_c"/>
    <property type="match status" value="1"/>
</dbReference>
<reference evidence="14 15" key="1">
    <citation type="submission" date="2018-08" db="EMBL/GenBank/DDBJ databases">
        <title>Form III RuBisCO-mediated autotrophy in Thermodesulfobium bacteria.</title>
        <authorList>
            <person name="Toshchakov S.V."/>
            <person name="Kublanov I.V."/>
            <person name="Frolov E."/>
            <person name="Bonch-Osmolovskaya E.A."/>
            <person name="Tourova T.P."/>
            <person name="Chernych N.A."/>
            <person name="Lebedinsky A.V."/>
        </authorList>
    </citation>
    <scope>NUCLEOTIDE SEQUENCE [LARGE SCALE GENOMIC DNA]</scope>
    <source>
        <strain evidence="14 15">SR</strain>
    </source>
</reference>
<keyword evidence="4" id="KW-0597">Phosphoprotein</keyword>
<dbReference type="SUPFAM" id="SSF47384">
    <property type="entry name" value="Homodimeric domain of signal transducing histidine kinase"/>
    <property type="match status" value="1"/>
</dbReference>
<dbReference type="SMART" id="SM00388">
    <property type="entry name" value="HisKA"/>
    <property type="match status" value="1"/>
</dbReference>
<evidence type="ECO:0000259" key="13">
    <source>
        <dbReference type="PROSITE" id="PS50885"/>
    </source>
</evidence>
<dbReference type="SUPFAM" id="SSF55874">
    <property type="entry name" value="ATPase domain of HSP90 chaperone/DNA topoisomerase II/histidine kinase"/>
    <property type="match status" value="1"/>
</dbReference>
<dbReference type="Pfam" id="PF00672">
    <property type="entry name" value="HAMP"/>
    <property type="match status" value="1"/>
</dbReference>
<dbReference type="OrthoDB" id="9796330at2"/>
<evidence type="ECO:0000256" key="5">
    <source>
        <dbReference type="ARBA" id="ARBA00022679"/>
    </source>
</evidence>
<dbReference type="InterPro" id="IPR036097">
    <property type="entry name" value="HisK_dim/P_sf"/>
</dbReference>
<evidence type="ECO:0000256" key="1">
    <source>
        <dbReference type="ARBA" id="ARBA00000085"/>
    </source>
</evidence>
<dbReference type="CDD" id="cd00082">
    <property type="entry name" value="HisKA"/>
    <property type="match status" value="1"/>
</dbReference>
<evidence type="ECO:0000256" key="10">
    <source>
        <dbReference type="ARBA" id="ARBA00023136"/>
    </source>
</evidence>
<comment type="caution">
    <text evidence="14">The sequence shown here is derived from an EMBL/GenBank/DDBJ whole genome shotgun (WGS) entry which is preliminary data.</text>
</comment>
<keyword evidence="5" id="KW-0808">Transferase</keyword>
<dbReference type="EMBL" id="QSLN01000003">
    <property type="protein sequence ID" value="RDV84035.1"/>
    <property type="molecule type" value="Genomic_DNA"/>
</dbReference>
<protein>
    <recommendedName>
        <fullName evidence="3">histidine kinase</fullName>
        <ecNumber evidence="3">2.7.13.3</ecNumber>
    </recommendedName>
</protein>
<evidence type="ECO:0000256" key="7">
    <source>
        <dbReference type="ARBA" id="ARBA00022777"/>
    </source>
</evidence>
<dbReference type="InterPro" id="IPR003660">
    <property type="entry name" value="HAMP_dom"/>
</dbReference>
<keyword evidence="8 11" id="KW-1133">Transmembrane helix</keyword>
<dbReference type="FunFam" id="1.10.287.130:FF:000001">
    <property type="entry name" value="Two-component sensor histidine kinase"/>
    <property type="match status" value="1"/>
</dbReference>
<dbReference type="InterPro" id="IPR003594">
    <property type="entry name" value="HATPase_dom"/>
</dbReference>
<dbReference type="Gene3D" id="3.30.565.10">
    <property type="entry name" value="Histidine kinase-like ATPase, C-terminal domain"/>
    <property type="match status" value="1"/>
</dbReference>
<dbReference type="Proteomes" id="UP000256329">
    <property type="component" value="Unassembled WGS sequence"/>
</dbReference>
<keyword evidence="6 11" id="KW-0812">Transmembrane</keyword>
<accession>A0A3D8P4H2</accession>
<evidence type="ECO:0000256" key="2">
    <source>
        <dbReference type="ARBA" id="ARBA00004370"/>
    </source>
</evidence>
<evidence type="ECO:0000313" key="15">
    <source>
        <dbReference type="Proteomes" id="UP000256329"/>
    </source>
</evidence>
<dbReference type="InterPro" id="IPR005467">
    <property type="entry name" value="His_kinase_dom"/>
</dbReference>
<dbReference type="SUPFAM" id="SSF158472">
    <property type="entry name" value="HAMP domain-like"/>
    <property type="match status" value="1"/>
</dbReference>
<name>A0A3D8P4H2_9THEO</name>
<feature type="transmembrane region" description="Helical" evidence="11">
    <location>
        <begin position="7"/>
        <end position="28"/>
    </location>
</feature>
<evidence type="ECO:0000313" key="14">
    <source>
        <dbReference type="EMBL" id="RDV84035.1"/>
    </source>
</evidence>
<dbReference type="GO" id="GO:0005886">
    <property type="term" value="C:plasma membrane"/>
    <property type="evidence" value="ECO:0007669"/>
    <property type="project" value="TreeGrafter"/>
</dbReference>
<dbReference type="InterPro" id="IPR036890">
    <property type="entry name" value="HATPase_C_sf"/>
</dbReference>
<dbReference type="Pfam" id="PF00512">
    <property type="entry name" value="HisKA"/>
    <property type="match status" value="1"/>
</dbReference>
<dbReference type="PANTHER" id="PTHR45436">
    <property type="entry name" value="SENSOR HISTIDINE KINASE YKOH"/>
    <property type="match status" value="1"/>
</dbReference>
<dbReference type="RefSeq" id="WP_115792255.1">
    <property type="nucleotide sequence ID" value="NZ_QSLN01000003.1"/>
</dbReference>
<gene>
    <name evidence="14" type="ORF">DXX99_04185</name>
</gene>
<dbReference type="CDD" id="cd06225">
    <property type="entry name" value="HAMP"/>
    <property type="match status" value="1"/>
</dbReference>
<dbReference type="CDD" id="cd00075">
    <property type="entry name" value="HATPase"/>
    <property type="match status" value="1"/>
</dbReference>
<evidence type="ECO:0000256" key="3">
    <source>
        <dbReference type="ARBA" id="ARBA00012438"/>
    </source>
</evidence>
<feature type="domain" description="HAMP" evidence="13">
    <location>
        <begin position="173"/>
        <end position="226"/>
    </location>
</feature>
<evidence type="ECO:0000259" key="12">
    <source>
        <dbReference type="PROSITE" id="PS50109"/>
    </source>
</evidence>
<dbReference type="SMART" id="SM00304">
    <property type="entry name" value="HAMP"/>
    <property type="match status" value="1"/>
</dbReference>
<comment type="subcellular location">
    <subcellularLocation>
        <location evidence="2">Membrane</location>
    </subcellularLocation>
</comment>
<dbReference type="PROSITE" id="PS50885">
    <property type="entry name" value="HAMP"/>
    <property type="match status" value="1"/>
</dbReference>
<evidence type="ECO:0000256" key="11">
    <source>
        <dbReference type="SAM" id="Phobius"/>
    </source>
</evidence>
<dbReference type="Gene3D" id="1.10.287.130">
    <property type="match status" value="1"/>
</dbReference>
<keyword evidence="10 11" id="KW-0472">Membrane</keyword>
<keyword evidence="9" id="KW-0902">Two-component regulatory system</keyword>
<evidence type="ECO:0000256" key="4">
    <source>
        <dbReference type="ARBA" id="ARBA00022553"/>
    </source>
</evidence>
<evidence type="ECO:0000256" key="9">
    <source>
        <dbReference type="ARBA" id="ARBA00023012"/>
    </source>
</evidence>
<dbReference type="InterPro" id="IPR004358">
    <property type="entry name" value="Sig_transdc_His_kin-like_C"/>
</dbReference>
<dbReference type="InterPro" id="IPR050428">
    <property type="entry name" value="TCS_sensor_his_kinase"/>
</dbReference>